<dbReference type="InterPro" id="IPR010982">
    <property type="entry name" value="Lambda_DNA-bd_dom_sf"/>
</dbReference>
<organism evidence="1 2">
    <name type="scientific">Rodentibacter pneumotropicus</name>
    <dbReference type="NCBI Taxonomy" id="758"/>
    <lineage>
        <taxon>Bacteria</taxon>
        <taxon>Pseudomonadati</taxon>
        <taxon>Pseudomonadota</taxon>
        <taxon>Gammaproteobacteria</taxon>
        <taxon>Pasteurellales</taxon>
        <taxon>Pasteurellaceae</taxon>
        <taxon>Rodentibacter</taxon>
    </lineage>
</organism>
<sequence>MLHSKGKILPKITMNEIKLKEQLSVALRKEMHSQYWTGKMIANALGISERTVKDWVAGKRFPNGIDLMNLMTLSPQVREFIWDSTKSENDHIDKQIIKAVFRDFLEDVIERL</sequence>
<dbReference type="RefSeq" id="WP_077665296.1">
    <property type="nucleotide sequence ID" value="NZ_MKZZ01000015.1"/>
</dbReference>
<name>A0AAW5L9I6_9PAST</name>
<accession>A0AAW5L9I6</accession>
<proteinExistence type="predicted"/>
<dbReference type="Proteomes" id="UP001206350">
    <property type="component" value="Unassembled WGS sequence"/>
</dbReference>
<dbReference type="SUPFAM" id="SSF47413">
    <property type="entry name" value="lambda repressor-like DNA-binding domains"/>
    <property type="match status" value="1"/>
</dbReference>
<dbReference type="Gene3D" id="1.10.260.40">
    <property type="entry name" value="lambda repressor-like DNA-binding domains"/>
    <property type="match status" value="1"/>
</dbReference>
<reference evidence="1 2" key="1">
    <citation type="journal article" date="2022" name="Microbiol. Spectr.">
        <title>Microbiota of the Pregnant Mouse: Characterization of the Bacterial Communities in the Oral Cavity, Lung, Intestine, and Vagina through Culture and DNA Sequencing.</title>
        <authorList>
            <person name="Greenberg J.M."/>
            <person name="Romero R."/>
            <person name="Winters A.D."/>
            <person name="Galaz J."/>
            <person name="Garcia-Flores V."/>
            <person name="Arenas-Hernandez M."/>
            <person name="Panzer J."/>
            <person name="Shaffer Z."/>
            <person name="Kracht D.J."/>
            <person name="Gomez-Lopez N."/>
            <person name="Theis K.R."/>
        </authorList>
    </citation>
    <scope>NUCLEOTIDE SEQUENCE [LARGE SCALE GENOMIC DNA]</scope>
    <source>
        <strain evidence="1 2">MAC-C1-H1</strain>
    </source>
</reference>
<comment type="caution">
    <text evidence="1">The sequence shown here is derived from an EMBL/GenBank/DDBJ whole genome shotgun (WGS) entry which is preliminary data.</text>
</comment>
<evidence type="ECO:0000313" key="1">
    <source>
        <dbReference type="EMBL" id="MCQ9120248.1"/>
    </source>
</evidence>
<dbReference type="AlphaFoldDB" id="A0AAW5L9I6"/>
<dbReference type="GO" id="GO:0003677">
    <property type="term" value="F:DNA binding"/>
    <property type="evidence" value="ECO:0007669"/>
    <property type="project" value="InterPro"/>
</dbReference>
<protein>
    <submittedName>
        <fullName evidence="1">XRE family transcriptional regulator</fullName>
    </submittedName>
</protein>
<dbReference type="EMBL" id="JALJCU010000003">
    <property type="protein sequence ID" value="MCQ9120248.1"/>
    <property type="molecule type" value="Genomic_DNA"/>
</dbReference>
<evidence type="ECO:0000313" key="2">
    <source>
        <dbReference type="Proteomes" id="UP001206350"/>
    </source>
</evidence>
<gene>
    <name evidence="1" type="ORF">MUU45_001870</name>
</gene>
<keyword evidence="2" id="KW-1185">Reference proteome</keyword>